<dbReference type="InterPro" id="IPR036663">
    <property type="entry name" value="Fumarylacetoacetase_C_sf"/>
</dbReference>
<evidence type="ECO:0000313" key="1">
    <source>
        <dbReference type="EMBL" id="HAD0663938.1"/>
    </source>
</evidence>
<organism evidence="1">
    <name type="scientific">Salmonella typhimurium</name>
    <dbReference type="NCBI Taxonomy" id="90371"/>
    <lineage>
        <taxon>Bacteria</taxon>
        <taxon>Pseudomonadati</taxon>
        <taxon>Pseudomonadota</taxon>
        <taxon>Gammaproteobacteria</taxon>
        <taxon>Enterobacterales</taxon>
        <taxon>Enterobacteriaceae</taxon>
        <taxon>Salmonella</taxon>
    </lineage>
</organism>
<sequence>MTKYVFQPQAPVTVPVAGSDEQFPVRRVYCVGRNYAAHAREMGFDPDREPPFFFCK</sequence>
<name>A0A708RAX0_SALTM</name>
<comment type="caution">
    <text evidence="1">The sequence shown here is derived from an EMBL/GenBank/DDBJ whole genome shotgun (WGS) entry which is preliminary data.</text>
</comment>
<accession>A0A708RAX0</accession>
<feature type="non-terminal residue" evidence="1">
    <location>
        <position position="56"/>
    </location>
</feature>
<protein>
    <submittedName>
        <fullName evidence="1">FAA hydrolase family protein</fullName>
    </submittedName>
</protein>
<dbReference type="Gene3D" id="3.90.850.10">
    <property type="entry name" value="Fumarylacetoacetase-like, C-terminal domain"/>
    <property type="match status" value="1"/>
</dbReference>
<dbReference type="AlphaFoldDB" id="A0A708RAX0"/>
<gene>
    <name evidence="1" type="ORF">G0N98_17930</name>
</gene>
<reference evidence="1" key="1">
    <citation type="journal article" date="2018" name="Genome Biol.">
        <title>SKESA: strategic k-mer extension for scrupulous assemblies.</title>
        <authorList>
            <person name="Souvorov A."/>
            <person name="Agarwala R."/>
            <person name="Lipman D.J."/>
        </authorList>
    </citation>
    <scope>NUCLEOTIDE SEQUENCE</scope>
    <source>
        <strain evidence="1">SSI_AA379</strain>
    </source>
</reference>
<reference evidence="1" key="2">
    <citation type="submission" date="2019-08" db="EMBL/GenBank/DDBJ databases">
        <authorList>
            <consortium name="NCBI Pathogen Detection Project"/>
        </authorList>
    </citation>
    <scope>NUCLEOTIDE SEQUENCE</scope>
    <source>
        <strain evidence="1">SSI_AA379</strain>
    </source>
</reference>
<dbReference type="SUPFAM" id="SSF56529">
    <property type="entry name" value="FAH"/>
    <property type="match status" value="1"/>
</dbReference>
<dbReference type="EMBL" id="DAANNU010000024">
    <property type="protein sequence ID" value="HAD0663938.1"/>
    <property type="molecule type" value="Genomic_DNA"/>
</dbReference>
<keyword evidence="1" id="KW-0378">Hydrolase</keyword>
<proteinExistence type="predicted"/>
<dbReference type="GO" id="GO:0016787">
    <property type="term" value="F:hydrolase activity"/>
    <property type="evidence" value="ECO:0007669"/>
    <property type="project" value="UniProtKB-KW"/>
</dbReference>